<protein>
    <submittedName>
        <fullName evidence="2">Unnamed protein product</fullName>
    </submittedName>
</protein>
<feature type="compositionally biased region" description="Basic and acidic residues" evidence="1">
    <location>
        <begin position="315"/>
        <end position="347"/>
    </location>
</feature>
<proteinExistence type="predicted"/>
<comment type="caution">
    <text evidence="2">The sequence shown here is derived from an EMBL/GenBank/DDBJ whole genome shotgun (WGS) entry which is preliminary data.</text>
</comment>
<accession>A0A9W6Y424</accession>
<dbReference type="Proteomes" id="UP001165121">
    <property type="component" value="Unassembled WGS sequence"/>
</dbReference>
<reference evidence="2" key="1">
    <citation type="submission" date="2023-04" db="EMBL/GenBank/DDBJ databases">
        <title>Phytophthora fragariaefolia NBRC 109709.</title>
        <authorList>
            <person name="Ichikawa N."/>
            <person name="Sato H."/>
            <person name="Tonouchi N."/>
        </authorList>
    </citation>
    <scope>NUCLEOTIDE SEQUENCE</scope>
    <source>
        <strain evidence="2">NBRC 109709</strain>
    </source>
</reference>
<feature type="region of interest" description="Disordered" evidence="1">
    <location>
        <begin position="311"/>
        <end position="382"/>
    </location>
</feature>
<evidence type="ECO:0000256" key="1">
    <source>
        <dbReference type="SAM" id="MobiDB-lite"/>
    </source>
</evidence>
<dbReference type="EMBL" id="BSXT01003110">
    <property type="protein sequence ID" value="GMF52610.1"/>
    <property type="molecule type" value="Genomic_DNA"/>
</dbReference>
<feature type="region of interest" description="Disordered" evidence="1">
    <location>
        <begin position="1"/>
        <end position="74"/>
    </location>
</feature>
<name>A0A9W6Y424_9STRA</name>
<organism evidence="2 3">
    <name type="scientific">Phytophthora fragariaefolia</name>
    <dbReference type="NCBI Taxonomy" id="1490495"/>
    <lineage>
        <taxon>Eukaryota</taxon>
        <taxon>Sar</taxon>
        <taxon>Stramenopiles</taxon>
        <taxon>Oomycota</taxon>
        <taxon>Peronosporomycetes</taxon>
        <taxon>Peronosporales</taxon>
        <taxon>Peronosporaceae</taxon>
        <taxon>Phytophthora</taxon>
    </lineage>
</organism>
<sequence length="500" mass="53326">MAPDGGGDDEDDERSDEDGGNDGYRNHDTGGNRVNGGGNRDDGDSDRDQPRRPPRPTRPNLPAAPHNPTEFNSDDALESMDWWDALTPGQQRRMTRRFVIQTPVAATPTAASPTLAPVVIQLRQNKVKKRNFEYFRGTTTESIEAWLATVQQAPPGERVDSFANSLANIGFGKRVSTEAYLEAFFDGLNNHEAAAHIRTMGSQMLSEAVEFTINGYGDTRAGSDAVPRYDDEGKAAGRLANTTGLKDGAHPLAALHAIVVATGIGQAAAARVPATKGEAAKPRTACTLEVKAETRPTGAAEQPAYLQTLTAPPHEGSRQHDSGSYKDGQIKGKTASEETVAHSRSESDIQTDAGDGNDEEEKSSGATVTDGENKEKNSGVNLRKRQVLGKRLRSAATCTAVTAVASDEIGSDVASSLNPLQKARVNVKASTPTQAVTAVIRAKDDGSQCDRLARIVADSTPKVDAAEESIAHEECSGYLCQSAEDELLHDVDDNDEQKVL</sequence>
<feature type="compositionally biased region" description="Acidic residues" evidence="1">
    <location>
        <begin position="1"/>
        <end position="20"/>
    </location>
</feature>
<evidence type="ECO:0000313" key="3">
    <source>
        <dbReference type="Proteomes" id="UP001165121"/>
    </source>
</evidence>
<feature type="compositionally biased region" description="Basic and acidic residues" evidence="1">
    <location>
        <begin position="39"/>
        <end position="51"/>
    </location>
</feature>
<gene>
    <name evidence="2" type="ORF">Pfra01_002158000</name>
</gene>
<keyword evidence="3" id="KW-1185">Reference proteome</keyword>
<dbReference type="AlphaFoldDB" id="A0A9W6Y424"/>
<evidence type="ECO:0000313" key="2">
    <source>
        <dbReference type="EMBL" id="GMF52610.1"/>
    </source>
</evidence>